<evidence type="ECO:0000256" key="1">
    <source>
        <dbReference type="ARBA" id="ARBA00004496"/>
    </source>
</evidence>
<dbReference type="Proteomes" id="UP000188320">
    <property type="component" value="Unassembled WGS sequence"/>
</dbReference>
<accession>A0A1R1PH43</accession>
<gene>
    <name evidence="6" type="ORF">AX774_g6257</name>
    <name evidence="7" type="ORF">AX774_g796</name>
</gene>
<dbReference type="InterPro" id="IPR033394">
    <property type="entry name" value="Svf1-like_C"/>
</dbReference>
<sequence>MNLFWGSSETKTAVSRVETGAPVIRELQRKDLELVCSGNGTETQTFYFKLENGIFGWVQYAWAKITLATNLQTNVVIYVPGKPTIFETLEAKDVRIQKDKISISSKLLSITWNEDLTDVDVCYNNNNAKGKNLEIDLKFSTKSKGYKVGDGINQIAGGTAMHTFLPEGKVTAKVTAHEQEFDTSAGLAIYIYARSIGVMPQNVGAEWNMSLVTGKLQSSENQAAKSFIFSLMHYITPKKSGSVTISQGALIREGKPEVYFWDNEVDSQNHIEYRSSGYLVPRSLIFTLRGKTKDGRAARLSIHSNPDVFMLEIDILGEMNPILRALVQTFITKPFIYEWFNNNCVLELTIEGEETEVLSGSAFHELTFIK</sequence>
<feature type="domain" description="Svf1-like C-terminal" evidence="5">
    <location>
        <begin position="200"/>
        <end position="369"/>
    </location>
</feature>
<evidence type="ECO:0000259" key="5">
    <source>
        <dbReference type="Pfam" id="PF17187"/>
    </source>
</evidence>
<dbReference type="GO" id="GO:0006979">
    <property type="term" value="P:response to oxidative stress"/>
    <property type="evidence" value="ECO:0007669"/>
    <property type="project" value="InterPro"/>
</dbReference>
<evidence type="ECO:0000256" key="3">
    <source>
        <dbReference type="ARBA" id="ARBA00022490"/>
    </source>
</evidence>
<dbReference type="Pfam" id="PF08622">
    <property type="entry name" value="Svf1"/>
    <property type="match status" value="1"/>
</dbReference>
<comment type="similarity">
    <text evidence="2">Belongs to the SVF1 family.</text>
</comment>
<reference evidence="6" key="1">
    <citation type="submission" date="2017-01" db="EMBL/GenBank/DDBJ databases">
        <authorList>
            <person name="Mah S.A."/>
            <person name="Swanson W.J."/>
            <person name="Moy G.W."/>
            <person name="Vacquier V.D."/>
        </authorList>
    </citation>
    <scope>NUCLEOTIDE SEQUENCE [LARGE SCALE GENOMIC DNA]</scope>
    <source>
        <strain evidence="6">COL-18-3</strain>
    </source>
</reference>
<comment type="caution">
    <text evidence="6">The sequence shown here is derived from an EMBL/GenBank/DDBJ whole genome shotgun (WGS) entry which is preliminary data.</text>
</comment>
<evidence type="ECO:0000313" key="8">
    <source>
        <dbReference type="Proteomes" id="UP000188320"/>
    </source>
</evidence>
<dbReference type="OrthoDB" id="2590239at2759"/>
<reference evidence="8" key="2">
    <citation type="submission" date="2017-01" db="EMBL/GenBank/DDBJ databases">
        <authorList>
            <person name="Wang Y."/>
            <person name="White M."/>
            <person name="Kvist S."/>
            <person name="Moncalvo J.-M."/>
        </authorList>
    </citation>
    <scope>NUCLEOTIDE SEQUENCE [LARGE SCALE GENOMIC DNA]</scope>
    <source>
        <strain evidence="8">COL-18-3</strain>
    </source>
</reference>
<organism evidence="6 8">
    <name type="scientific">Zancudomyces culisetae</name>
    <name type="common">Gut fungus</name>
    <name type="synonym">Smittium culisetae</name>
    <dbReference type="NCBI Taxonomy" id="1213189"/>
    <lineage>
        <taxon>Eukaryota</taxon>
        <taxon>Fungi</taxon>
        <taxon>Fungi incertae sedis</taxon>
        <taxon>Zoopagomycota</taxon>
        <taxon>Kickxellomycotina</taxon>
        <taxon>Harpellomycetes</taxon>
        <taxon>Harpellales</taxon>
        <taxon>Legeriomycetaceae</taxon>
        <taxon>Zancudomyces</taxon>
    </lineage>
</organism>
<evidence type="ECO:0000259" key="4">
    <source>
        <dbReference type="Pfam" id="PF08622"/>
    </source>
</evidence>
<dbReference type="EMBL" id="LSSK01000063">
    <property type="protein sequence ID" value="OMH85647.1"/>
    <property type="molecule type" value="Genomic_DNA"/>
</dbReference>
<dbReference type="GO" id="GO:0005737">
    <property type="term" value="C:cytoplasm"/>
    <property type="evidence" value="ECO:0007669"/>
    <property type="project" value="UniProtKB-SubCell"/>
</dbReference>
<comment type="subcellular location">
    <subcellularLocation>
        <location evidence="1">Cytoplasm</location>
    </subcellularLocation>
</comment>
<keyword evidence="8" id="KW-1185">Reference proteome</keyword>
<dbReference type="PANTHER" id="PTHR47107:SF1">
    <property type="entry name" value="CERAMIDE-BINDING PROTEIN SVF1-RELATED"/>
    <property type="match status" value="1"/>
</dbReference>
<protein>
    <submittedName>
        <fullName evidence="6">Survival factor 2</fullName>
    </submittedName>
</protein>
<evidence type="ECO:0000256" key="2">
    <source>
        <dbReference type="ARBA" id="ARBA00009069"/>
    </source>
</evidence>
<dbReference type="EMBL" id="LSSK01001231">
    <property type="protein sequence ID" value="OMH80294.1"/>
    <property type="molecule type" value="Genomic_DNA"/>
</dbReference>
<dbReference type="InterPro" id="IPR013931">
    <property type="entry name" value="Svf1-like_N"/>
</dbReference>
<feature type="domain" description="Svf1-like N-terminal" evidence="4">
    <location>
        <begin position="41"/>
        <end position="193"/>
    </location>
</feature>
<name>A0A1R1PH43_ZANCU</name>
<dbReference type="AlphaFoldDB" id="A0A1R1PH43"/>
<dbReference type="InterPro" id="IPR051385">
    <property type="entry name" value="Ceramide-binding_SVF1"/>
</dbReference>
<keyword evidence="3" id="KW-0963">Cytoplasm</keyword>
<proteinExistence type="inferred from homology"/>
<evidence type="ECO:0000313" key="7">
    <source>
        <dbReference type="EMBL" id="OMH85647.1"/>
    </source>
</evidence>
<dbReference type="PANTHER" id="PTHR47107">
    <property type="entry name" value="SVF1-LIKE PROTEIN YDR222W-RELATED"/>
    <property type="match status" value="1"/>
</dbReference>
<evidence type="ECO:0000313" key="6">
    <source>
        <dbReference type="EMBL" id="OMH80294.1"/>
    </source>
</evidence>
<dbReference type="Pfam" id="PF17187">
    <property type="entry name" value="Svf1_C"/>
    <property type="match status" value="1"/>
</dbReference>